<accession>A0A914CMX2</accession>
<dbReference type="GO" id="GO:0004081">
    <property type="term" value="F:bis(5'-nucleosyl)-tetraphosphatase (asymmetrical) activity"/>
    <property type="evidence" value="ECO:0007669"/>
    <property type="project" value="TreeGrafter"/>
</dbReference>
<evidence type="ECO:0000259" key="2">
    <source>
        <dbReference type="PROSITE" id="PS51462"/>
    </source>
</evidence>
<dbReference type="Gene3D" id="3.90.79.10">
    <property type="entry name" value="Nucleoside Triphosphate Pyrophosphohydrolase"/>
    <property type="match status" value="1"/>
</dbReference>
<name>A0A914CMX2_9BILA</name>
<dbReference type="PROSITE" id="PS51462">
    <property type="entry name" value="NUDIX"/>
    <property type="match status" value="1"/>
</dbReference>
<dbReference type="PANTHER" id="PTHR21340:SF7">
    <property type="entry name" value="NUDIX HYDROLASE DOMAIN-CONTAINING PROTEIN"/>
    <property type="match status" value="1"/>
</dbReference>
<proteinExistence type="predicted"/>
<dbReference type="PANTHER" id="PTHR21340">
    <property type="entry name" value="DIADENOSINE 5,5-P1,P4-TETRAPHOSPHATE PYROPHOSPHOHYDROLASE MUTT"/>
    <property type="match status" value="1"/>
</dbReference>
<keyword evidence="3" id="KW-1185">Reference proteome</keyword>
<dbReference type="WBParaSite" id="ACRNAN_scaffold12368.g17677.t1">
    <property type="protein sequence ID" value="ACRNAN_scaffold12368.g17677.t1"/>
    <property type="gene ID" value="ACRNAN_scaffold12368.g17677"/>
</dbReference>
<organism evidence="3 4">
    <name type="scientific">Acrobeloides nanus</name>
    <dbReference type="NCBI Taxonomy" id="290746"/>
    <lineage>
        <taxon>Eukaryota</taxon>
        <taxon>Metazoa</taxon>
        <taxon>Ecdysozoa</taxon>
        <taxon>Nematoda</taxon>
        <taxon>Chromadorea</taxon>
        <taxon>Rhabditida</taxon>
        <taxon>Tylenchina</taxon>
        <taxon>Cephalobomorpha</taxon>
        <taxon>Cephaloboidea</taxon>
        <taxon>Cephalobidae</taxon>
        <taxon>Acrobeloides</taxon>
    </lineage>
</organism>
<dbReference type="Proteomes" id="UP000887540">
    <property type="component" value="Unplaced"/>
</dbReference>
<dbReference type="SUPFAM" id="SSF55811">
    <property type="entry name" value="Nudix"/>
    <property type="match status" value="1"/>
</dbReference>
<dbReference type="CDD" id="cd04662">
    <property type="entry name" value="NUDIX_Hydrolase"/>
    <property type="match status" value="1"/>
</dbReference>
<reference evidence="4" key="1">
    <citation type="submission" date="2022-11" db="UniProtKB">
        <authorList>
            <consortium name="WormBaseParasite"/>
        </authorList>
    </citation>
    <scope>IDENTIFICATION</scope>
</reference>
<dbReference type="Pfam" id="PF00293">
    <property type="entry name" value="NUDIX"/>
    <property type="match status" value="1"/>
</dbReference>
<feature type="domain" description="Nudix hydrolase" evidence="2">
    <location>
        <begin position="1"/>
        <end position="137"/>
    </location>
</feature>
<dbReference type="InterPro" id="IPR051325">
    <property type="entry name" value="Nudix_hydrolase_domain"/>
</dbReference>
<evidence type="ECO:0000313" key="3">
    <source>
        <dbReference type="Proteomes" id="UP000887540"/>
    </source>
</evidence>
<dbReference type="InterPro" id="IPR015797">
    <property type="entry name" value="NUDIX_hydrolase-like_dom_sf"/>
</dbReference>
<protein>
    <submittedName>
        <fullName evidence="4">Nudix hydrolase domain-containing protein</fullName>
    </submittedName>
</protein>
<dbReference type="GO" id="GO:0006167">
    <property type="term" value="P:AMP biosynthetic process"/>
    <property type="evidence" value="ECO:0007669"/>
    <property type="project" value="TreeGrafter"/>
</dbReference>
<dbReference type="InterPro" id="IPR000086">
    <property type="entry name" value="NUDIX_hydrolase_dom"/>
</dbReference>
<sequence length="170" mass="19093">MLQILLVHMGGPFWAKKDAGAWTIPKGEFNPDQDPLLTALREFEEETGTKLSTEGKNLIQLTTIKQKGGKIVHSWAVEGNLDAANIKSNTFEMEWPPKSGKKQEFPEVDKAGWFGIEEAKKKMLASQIPIVEELVRKLEIGDAKKDSGVDSKKRLAQQEEHIVEKKKRKG</sequence>
<evidence type="ECO:0000313" key="4">
    <source>
        <dbReference type="WBParaSite" id="ACRNAN_scaffold12368.g17677.t1"/>
    </source>
</evidence>
<dbReference type="GO" id="GO:0006754">
    <property type="term" value="P:ATP biosynthetic process"/>
    <property type="evidence" value="ECO:0007669"/>
    <property type="project" value="TreeGrafter"/>
</dbReference>
<dbReference type="AlphaFoldDB" id="A0A914CMX2"/>
<feature type="region of interest" description="Disordered" evidence="1">
    <location>
        <begin position="145"/>
        <end position="170"/>
    </location>
</feature>
<evidence type="ECO:0000256" key="1">
    <source>
        <dbReference type="SAM" id="MobiDB-lite"/>
    </source>
</evidence>
<feature type="compositionally biased region" description="Basic and acidic residues" evidence="1">
    <location>
        <begin position="145"/>
        <end position="163"/>
    </location>
</feature>